<dbReference type="EMBL" id="BORR01000003">
    <property type="protein sequence ID" value="GIO36250.1"/>
    <property type="molecule type" value="Genomic_DNA"/>
</dbReference>
<reference evidence="1 2" key="1">
    <citation type="submission" date="2021-03" db="EMBL/GenBank/DDBJ databases">
        <title>Antimicrobial resistance genes in bacteria isolated from Japanese honey, and their potential for conferring macrolide and lincosamide resistance in the American foulbrood pathogen Paenibacillus larvae.</title>
        <authorList>
            <person name="Okamoto M."/>
            <person name="Kumagai M."/>
            <person name="Kanamori H."/>
            <person name="Takamatsu D."/>
        </authorList>
    </citation>
    <scope>NUCLEOTIDE SEQUENCE [LARGE SCALE GENOMIC DNA]</scope>
    <source>
        <strain evidence="1 2">J41TS12</strain>
    </source>
</reference>
<dbReference type="AlphaFoldDB" id="A0A920CE51"/>
<keyword evidence="2" id="KW-1185">Reference proteome</keyword>
<accession>A0A920CE51</accession>
<comment type="caution">
    <text evidence="1">The sequence shown here is derived from an EMBL/GenBank/DDBJ whole genome shotgun (WGS) entry which is preliminary data.</text>
</comment>
<gene>
    <name evidence="1" type="ORF">J41TS12_11110</name>
</gene>
<proteinExistence type="predicted"/>
<evidence type="ECO:0000313" key="1">
    <source>
        <dbReference type="EMBL" id="GIO36250.1"/>
    </source>
</evidence>
<evidence type="ECO:0000313" key="2">
    <source>
        <dbReference type="Proteomes" id="UP000681162"/>
    </source>
</evidence>
<organism evidence="1 2">
    <name type="scientific">Paenibacillus antibioticophila</name>
    <dbReference type="NCBI Taxonomy" id="1274374"/>
    <lineage>
        <taxon>Bacteria</taxon>
        <taxon>Bacillati</taxon>
        <taxon>Bacillota</taxon>
        <taxon>Bacilli</taxon>
        <taxon>Bacillales</taxon>
        <taxon>Paenibacillaceae</taxon>
        <taxon>Paenibacillus</taxon>
    </lineage>
</organism>
<name>A0A920CE51_9BACL</name>
<protein>
    <submittedName>
        <fullName evidence="1">Uncharacterized protein</fullName>
    </submittedName>
</protein>
<sequence length="144" mass="16132">MIDIQGIRALVGRPLTEQEQRHIAWINGWDREARESFTGLIKAAYWNGAKEGGETVKASVSGMTEQDIKQFAEALAIRYKQVVDADLASKIACINDPTPENASREAEAFAQYRFYSGMLDIIPIEIRRVFNDAYNDLSGYEVVG</sequence>
<dbReference type="Proteomes" id="UP000681162">
    <property type="component" value="Unassembled WGS sequence"/>
</dbReference>